<organism evidence="5 6">
    <name type="scientific">Runella rosea</name>
    <dbReference type="NCBI Taxonomy" id="2259595"/>
    <lineage>
        <taxon>Bacteria</taxon>
        <taxon>Pseudomonadati</taxon>
        <taxon>Bacteroidota</taxon>
        <taxon>Cytophagia</taxon>
        <taxon>Cytophagales</taxon>
        <taxon>Spirosomataceae</taxon>
        <taxon>Runella</taxon>
    </lineage>
</organism>
<dbReference type="Gene3D" id="2.170.130.10">
    <property type="entry name" value="TonB-dependent receptor, plug domain"/>
    <property type="match status" value="1"/>
</dbReference>
<accession>A0A344TEV1</accession>
<comment type="subcellular location">
    <subcellularLocation>
        <location evidence="1">Cell outer membrane</location>
    </subcellularLocation>
</comment>
<evidence type="ECO:0000256" key="3">
    <source>
        <dbReference type="ARBA" id="ARBA00023237"/>
    </source>
</evidence>
<dbReference type="RefSeq" id="WP_114065958.1">
    <property type="nucleotide sequence ID" value="NZ_CP030850.1"/>
</dbReference>
<dbReference type="GO" id="GO:0009279">
    <property type="term" value="C:cell outer membrane"/>
    <property type="evidence" value="ECO:0007669"/>
    <property type="project" value="UniProtKB-SubCell"/>
</dbReference>
<dbReference type="Gene3D" id="2.60.40.1120">
    <property type="entry name" value="Carboxypeptidase-like, regulatory domain"/>
    <property type="match status" value="1"/>
</dbReference>
<dbReference type="Gene3D" id="2.40.170.20">
    <property type="entry name" value="TonB-dependent receptor, beta-barrel domain"/>
    <property type="match status" value="1"/>
</dbReference>
<feature type="chain" id="PRO_5016724061" evidence="4">
    <location>
        <begin position="27"/>
        <end position="797"/>
    </location>
</feature>
<sequence length="797" mass="87952">MKTTIHSLLMAVSLLTALFFNYTSQAQSSATQTVRGKITDAASKAPVVGATVVVVGSTPLNGTTTDTDGNFRLSGVSTGRIALKITYIGYEDIFAKDIIVNAGKEVVLDFPMTESFTKLNEVTVSYKRSEDNKVANNEMATVSARPFSPAETLKYAGSLGDPSRMAANFAGVSGANDARNDIVVRGNSPASLLWRLDGVNIPNPNHFGSLGTSGGPVSMLNTNLLAKSDFLTGAFPAEYANALGSVFDLRLRKGNDEKHEFLTQIGFNGVEVGAEGPYSKKSKASYLVNYRYSLFGLMSNIGFEIAGTPYYQDFTFKTDIPVGKKGNLSFWTIGGKSNVTFLGKDVDTEKGDAYGDENNNTRVNFESGVAALSYEHRFSDRTYGKITLSGSRSTQNFKGDTVLYKTGVKEVLQEIQNEEALFTNEKLSINASVNHKINAKSKLSGGIIVDLNRFDLLNRALYPAVISRRNTQGETMLSQAYIQWKHRFSQNLTLNAGLTGLHYELNNKNAVEPRLGLSYVLNERSTLNVAYGLHSNLQPLLLYFYQSPNPNGGYNLSNKDLGFTRSHHIVLGYERNLTENIRLKVETYYQSLFDVPVQSTPGFYSVLIEGADFAPIDQGNLVNKGTGRNYGVEITLEKYFSNNYYFLLTGSVFDSKYKGSDGIERNTPFNGHYVLNALAGKEIPLGQNSSISINWKLTTAGGRYIRPINLGASADAQTTVYDDERAFLQQQNGYFRTDLKIGYKLNRKHATHEIAIDLQNFTNSQNIFQQAYNPRTNQIGTAYQQGFLPIPFYRLTF</sequence>
<dbReference type="Pfam" id="PF13620">
    <property type="entry name" value="CarboxypepD_reg"/>
    <property type="match status" value="1"/>
</dbReference>
<dbReference type="SUPFAM" id="SSF56935">
    <property type="entry name" value="Porins"/>
    <property type="match status" value="1"/>
</dbReference>
<dbReference type="AlphaFoldDB" id="A0A344TEV1"/>
<dbReference type="SUPFAM" id="SSF49464">
    <property type="entry name" value="Carboxypeptidase regulatory domain-like"/>
    <property type="match status" value="1"/>
</dbReference>
<keyword evidence="2" id="KW-0472">Membrane</keyword>
<feature type="signal peptide" evidence="4">
    <location>
        <begin position="1"/>
        <end position="26"/>
    </location>
</feature>
<dbReference type="KEGG" id="run:DR864_05195"/>
<keyword evidence="6" id="KW-1185">Reference proteome</keyword>
<keyword evidence="5" id="KW-0675">Receptor</keyword>
<proteinExistence type="predicted"/>
<dbReference type="Proteomes" id="UP000251993">
    <property type="component" value="Chromosome"/>
</dbReference>
<evidence type="ECO:0000256" key="4">
    <source>
        <dbReference type="SAM" id="SignalP"/>
    </source>
</evidence>
<evidence type="ECO:0000256" key="1">
    <source>
        <dbReference type="ARBA" id="ARBA00004442"/>
    </source>
</evidence>
<evidence type="ECO:0000313" key="5">
    <source>
        <dbReference type="EMBL" id="AXE17172.1"/>
    </source>
</evidence>
<keyword evidence="3" id="KW-0998">Cell outer membrane</keyword>
<dbReference type="InterPro" id="IPR037066">
    <property type="entry name" value="Plug_dom_sf"/>
</dbReference>
<reference evidence="5 6" key="1">
    <citation type="submission" date="2018-07" db="EMBL/GenBank/DDBJ databases">
        <title>Genome sequencing of Runella.</title>
        <authorList>
            <person name="Baek M.-G."/>
            <person name="Yi H."/>
        </authorList>
    </citation>
    <scope>NUCLEOTIDE SEQUENCE [LARGE SCALE GENOMIC DNA]</scope>
    <source>
        <strain evidence="5 6">HYN0085</strain>
    </source>
</reference>
<protein>
    <submittedName>
        <fullName evidence="5">TonB-dependent receptor</fullName>
    </submittedName>
</protein>
<evidence type="ECO:0000313" key="6">
    <source>
        <dbReference type="Proteomes" id="UP000251993"/>
    </source>
</evidence>
<evidence type="ECO:0000256" key="2">
    <source>
        <dbReference type="ARBA" id="ARBA00023136"/>
    </source>
</evidence>
<name>A0A344TEV1_9BACT</name>
<dbReference type="EMBL" id="CP030850">
    <property type="protein sequence ID" value="AXE17172.1"/>
    <property type="molecule type" value="Genomic_DNA"/>
</dbReference>
<gene>
    <name evidence="5" type="ORF">DR864_05195</name>
</gene>
<dbReference type="InterPro" id="IPR008969">
    <property type="entry name" value="CarboxyPept-like_regulatory"/>
</dbReference>
<dbReference type="OrthoDB" id="9804995at2"/>
<keyword evidence="4" id="KW-0732">Signal</keyword>
<dbReference type="InterPro" id="IPR036942">
    <property type="entry name" value="Beta-barrel_TonB_sf"/>
</dbReference>